<dbReference type="Pfam" id="PF00583">
    <property type="entry name" value="Acetyltransf_1"/>
    <property type="match status" value="1"/>
</dbReference>
<gene>
    <name evidence="4" type="ORF">EGM88_03540</name>
</gene>
<dbReference type="PANTHER" id="PTHR43800:SF1">
    <property type="entry name" value="PEPTIDYL-LYSINE N-ACETYLTRANSFERASE YJAB"/>
    <property type="match status" value="1"/>
</dbReference>
<dbReference type="RefSeq" id="WP_123896593.1">
    <property type="nucleotide sequence ID" value="NZ_RPFJ01000003.1"/>
</dbReference>
<evidence type="ECO:0000313" key="4">
    <source>
        <dbReference type="EMBL" id="RPD99629.1"/>
    </source>
</evidence>
<evidence type="ECO:0000259" key="3">
    <source>
        <dbReference type="PROSITE" id="PS51186"/>
    </source>
</evidence>
<evidence type="ECO:0000256" key="2">
    <source>
        <dbReference type="ARBA" id="ARBA00023315"/>
    </source>
</evidence>
<dbReference type="EMBL" id="RPFJ01000003">
    <property type="protein sequence ID" value="RPD99629.1"/>
    <property type="molecule type" value="Genomic_DNA"/>
</dbReference>
<dbReference type="Gene3D" id="3.40.630.30">
    <property type="match status" value="1"/>
</dbReference>
<evidence type="ECO:0000313" key="5">
    <source>
        <dbReference type="Proteomes" id="UP000270856"/>
    </source>
</evidence>
<dbReference type="Proteomes" id="UP000270856">
    <property type="component" value="Unassembled WGS sequence"/>
</dbReference>
<dbReference type="GO" id="GO:0016747">
    <property type="term" value="F:acyltransferase activity, transferring groups other than amino-acyl groups"/>
    <property type="evidence" value="ECO:0007669"/>
    <property type="project" value="InterPro"/>
</dbReference>
<feature type="domain" description="N-acetyltransferase" evidence="3">
    <location>
        <begin position="1"/>
        <end position="147"/>
    </location>
</feature>
<dbReference type="InterPro" id="IPR016181">
    <property type="entry name" value="Acyl_CoA_acyltransferase"/>
</dbReference>
<dbReference type="CDD" id="cd04301">
    <property type="entry name" value="NAT_SF"/>
    <property type="match status" value="1"/>
</dbReference>
<comment type="caution">
    <text evidence="4">The sequence shown here is derived from an EMBL/GenBank/DDBJ whole genome shotgun (WGS) entry which is preliminary data.</text>
</comment>
<protein>
    <submittedName>
        <fullName evidence="4">GNAT family N-acetyltransferase</fullName>
    </submittedName>
</protein>
<dbReference type="PROSITE" id="PS51186">
    <property type="entry name" value="GNAT"/>
    <property type="match status" value="1"/>
</dbReference>
<sequence length="147" mass="17257">MIYRKATQQDLESLSQAFNSYRMFYQKKADVKAAYDFLLERICNNDSEIYVALNDDKYVVGFIQLYPLLSSTRMKKYWLLNDLFVVAECRGQGISVKLIEMAKDLVRSTNACGMYLETEKRNKIGNNLYSRSGFKLMDDVNFYEWTL</sequence>
<dbReference type="PANTHER" id="PTHR43800">
    <property type="entry name" value="PEPTIDYL-LYSINE N-ACETYLTRANSFERASE YJAB"/>
    <property type="match status" value="1"/>
</dbReference>
<keyword evidence="5" id="KW-1185">Reference proteome</keyword>
<dbReference type="OrthoDB" id="9792929at2"/>
<reference evidence="4 5" key="1">
    <citation type="submission" date="2018-11" db="EMBL/GenBank/DDBJ databases">
        <title>Aureibaculum marinum gen. nov., sp. nov., a member of the family Flavobacteriaceae isolated from the Bohai Sea.</title>
        <authorList>
            <person name="Ji X."/>
        </authorList>
    </citation>
    <scope>NUCLEOTIDE SEQUENCE [LARGE SCALE GENOMIC DNA]</scope>
    <source>
        <strain evidence="4 5">BH-SD17</strain>
    </source>
</reference>
<accession>A0A3N4P7G3</accession>
<proteinExistence type="predicted"/>
<evidence type="ECO:0000256" key="1">
    <source>
        <dbReference type="ARBA" id="ARBA00022679"/>
    </source>
</evidence>
<dbReference type="InterPro" id="IPR000182">
    <property type="entry name" value="GNAT_dom"/>
</dbReference>
<name>A0A3N4P7G3_9FLAO</name>
<dbReference type="SUPFAM" id="SSF55729">
    <property type="entry name" value="Acyl-CoA N-acyltransferases (Nat)"/>
    <property type="match status" value="1"/>
</dbReference>
<keyword evidence="2" id="KW-0012">Acyltransferase</keyword>
<dbReference type="AlphaFoldDB" id="A0A3N4P7G3"/>
<keyword evidence="1 4" id="KW-0808">Transferase</keyword>
<organism evidence="4 5">
    <name type="scientific">Aureibaculum marinum</name>
    <dbReference type="NCBI Taxonomy" id="2487930"/>
    <lineage>
        <taxon>Bacteria</taxon>
        <taxon>Pseudomonadati</taxon>
        <taxon>Bacteroidota</taxon>
        <taxon>Flavobacteriia</taxon>
        <taxon>Flavobacteriales</taxon>
        <taxon>Flavobacteriaceae</taxon>
        <taxon>Aureibaculum</taxon>
    </lineage>
</organism>